<proteinExistence type="evidence at transcript level"/>
<dbReference type="AlphaFoldDB" id="I7GLU5"/>
<sequence length="79" mass="8459">MRRPPPPPPPPSSPPPSPQSRHQAPVAGISQAQRALWTPLQTSAHPLMLAWTASSTSLSTLAMVWKSRSRISASGKGRQ</sequence>
<reference evidence="2" key="1">
    <citation type="journal article" date="2007" name="PLoS Biol.">
        <title>Rate of evolution in brain-expressed genes in humans and other primates.</title>
        <authorList>
            <person name="Wang H.-Y."/>
            <person name="Chien H.-C."/>
            <person name="Osada N."/>
            <person name="Hashimoto K."/>
            <person name="Sugano S."/>
            <person name="Gojobori T."/>
            <person name="Chou C.-K."/>
            <person name="Tsai S.-F."/>
            <person name="Wu C.-I."/>
            <person name="Shen C.-K.J."/>
        </authorList>
    </citation>
    <scope>NUCLEOTIDE SEQUENCE</scope>
</reference>
<organism evidence="2">
    <name type="scientific">Macaca fascicularis</name>
    <name type="common">Crab-eating macaque</name>
    <name type="synonym">Cynomolgus monkey</name>
    <dbReference type="NCBI Taxonomy" id="9541"/>
    <lineage>
        <taxon>Eukaryota</taxon>
        <taxon>Metazoa</taxon>
        <taxon>Chordata</taxon>
        <taxon>Craniata</taxon>
        <taxon>Vertebrata</taxon>
        <taxon>Euteleostomi</taxon>
        <taxon>Mammalia</taxon>
        <taxon>Eutheria</taxon>
        <taxon>Euarchontoglires</taxon>
        <taxon>Primates</taxon>
        <taxon>Haplorrhini</taxon>
        <taxon>Catarrhini</taxon>
        <taxon>Cercopithecidae</taxon>
        <taxon>Cercopithecinae</taxon>
        <taxon>Macaca</taxon>
    </lineage>
</organism>
<feature type="compositionally biased region" description="Pro residues" evidence="1">
    <location>
        <begin position="1"/>
        <end position="18"/>
    </location>
</feature>
<accession>I7GLU5</accession>
<evidence type="ECO:0000256" key="1">
    <source>
        <dbReference type="SAM" id="MobiDB-lite"/>
    </source>
</evidence>
<name>I7GLU5_MACFA</name>
<evidence type="ECO:0000313" key="2">
    <source>
        <dbReference type="EMBL" id="BAE88686.1"/>
    </source>
</evidence>
<protein>
    <submittedName>
        <fullName evidence="2">Macaca fascicularis brain cDNA clone: QflA-20047, similar to human seizure related 6 homolog (mouse) (SEZ6), mRNA, RefSeq: NM_178860.2</fullName>
    </submittedName>
</protein>
<dbReference type="EMBL" id="AB171623">
    <property type="protein sequence ID" value="BAE88686.1"/>
    <property type="molecule type" value="mRNA"/>
</dbReference>
<feature type="region of interest" description="Disordered" evidence="1">
    <location>
        <begin position="1"/>
        <end position="28"/>
    </location>
</feature>